<reference evidence="9" key="1">
    <citation type="journal article" date="2011" name="Stand. Genomic Sci.">
        <title>Non-contiguous finished genome sequence of the opportunistic oral pathogen Prevotella multisaccharivorax type strain (PPPA20).</title>
        <authorList>
            <person name="Pati A."/>
            <person name="Gronow S."/>
            <person name="Lu M."/>
            <person name="Lapidus A."/>
            <person name="Nolan M."/>
            <person name="Lucas S."/>
            <person name="Hammon N."/>
            <person name="Deshpande S."/>
            <person name="Cheng J.F."/>
            <person name="Tapia R."/>
            <person name="Han C."/>
            <person name="Goodwin L."/>
            <person name="Pitluck S."/>
            <person name="Liolios K."/>
            <person name="Pagani I."/>
            <person name="Mavromatis K."/>
            <person name="Mikhailova N."/>
            <person name="Huntemann M."/>
            <person name="Chen A."/>
            <person name="Palaniappan K."/>
            <person name="Land M."/>
            <person name="Hauser L."/>
            <person name="Detter J.C."/>
            <person name="Brambilla E.M."/>
            <person name="Rohde M."/>
            <person name="Goker M."/>
            <person name="Woyke T."/>
            <person name="Bristow J."/>
            <person name="Eisen J.A."/>
            <person name="Markowitz V."/>
            <person name="Hugenholtz P."/>
            <person name="Kyrpides N.C."/>
            <person name="Klenk H.P."/>
            <person name="Ivanova N."/>
        </authorList>
    </citation>
    <scope>NUCLEOTIDE SEQUENCE [LARGE SCALE GENOMIC DNA]</scope>
    <source>
        <strain evidence="9">DSM 17128</strain>
    </source>
</reference>
<dbReference type="Pfam" id="PF14322">
    <property type="entry name" value="SusD-like_3"/>
    <property type="match status" value="1"/>
</dbReference>
<feature type="domain" description="SusD-like N-terminal" evidence="7">
    <location>
        <begin position="22"/>
        <end position="225"/>
    </location>
</feature>
<keyword evidence="4" id="KW-0472">Membrane</keyword>
<dbReference type="PROSITE" id="PS51257">
    <property type="entry name" value="PROKAR_LIPOPROTEIN"/>
    <property type="match status" value="1"/>
</dbReference>
<dbReference type="InterPro" id="IPR011990">
    <property type="entry name" value="TPR-like_helical_dom_sf"/>
</dbReference>
<evidence type="ECO:0000313" key="8">
    <source>
        <dbReference type="EMBL" id="EGN58117.1"/>
    </source>
</evidence>
<dbReference type="STRING" id="688246.Premu_2770"/>
<evidence type="ECO:0000259" key="7">
    <source>
        <dbReference type="Pfam" id="PF14322"/>
    </source>
</evidence>
<keyword evidence="9" id="KW-1185">Reference proteome</keyword>
<evidence type="ECO:0000256" key="3">
    <source>
        <dbReference type="ARBA" id="ARBA00022729"/>
    </source>
</evidence>
<dbReference type="Gene3D" id="1.25.40.390">
    <property type="match status" value="1"/>
</dbReference>
<keyword evidence="3" id="KW-0732">Signal</keyword>
<dbReference type="Pfam" id="PF07980">
    <property type="entry name" value="SusD_RagB"/>
    <property type="match status" value="1"/>
</dbReference>
<comment type="subcellular location">
    <subcellularLocation>
        <location evidence="1">Cell outer membrane</location>
    </subcellularLocation>
</comment>
<dbReference type="Proteomes" id="UP000002772">
    <property type="component" value="Unassembled WGS sequence"/>
</dbReference>
<keyword evidence="5" id="KW-0998">Cell outer membrane</keyword>
<comment type="similarity">
    <text evidence="2">Belongs to the SusD family.</text>
</comment>
<accession>F8NCT2</accession>
<evidence type="ECO:0000313" key="9">
    <source>
        <dbReference type="Proteomes" id="UP000002772"/>
    </source>
</evidence>
<organism evidence="8 9">
    <name type="scientific">Hallella multisaccharivorax DSM 17128</name>
    <dbReference type="NCBI Taxonomy" id="688246"/>
    <lineage>
        <taxon>Bacteria</taxon>
        <taxon>Pseudomonadati</taxon>
        <taxon>Bacteroidota</taxon>
        <taxon>Bacteroidia</taxon>
        <taxon>Bacteroidales</taxon>
        <taxon>Prevotellaceae</taxon>
        <taxon>Hallella</taxon>
    </lineage>
</organism>
<protein>
    <submittedName>
        <fullName evidence="8">RagB/SusD domain-containing protein</fullName>
    </submittedName>
</protein>
<dbReference type="GO" id="GO:0009279">
    <property type="term" value="C:cell outer membrane"/>
    <property type="evidence" value="ECO:0007669"/>
    <property type="project" value="UniProtKB-SubCell"/>
</dbReference>
<evidence type="ECO:0000256" key="2">
    <source>
        <dbReference type="ARBA" id="ARBA00006275"/>
    </source>
</evidence>
<dbReference type="OrthoDB" id="5694214at2"/>
<dbReference type="EMBL" id="GL945017">
    <property type="protein sequence ID" value="EGN58117.1"/>
    <property type="molecule type" value="Genomic_DNA"/>
</dbReference>
<dbReference type="InterPro" id="IPR033985">
    <property type="entry name" value="SusD-like_N"/>
</dbReference>
<dbReference type="SUPFAM" id="SSF48452">
    <property type="entry name" value="TPR-like"/>
    <property type="match status" value="1"/>
</dbReference>
<evidence type="ECO:0000256" key="4">
    <source>
        <dbReference type="ARBA" id="ARBA00023136"/>
    </source>
</evidence>
<gene>
    <name evidence="8" type="ORF">Premu_2770</name>
</gene>
<dbReference type="InterPro" id="IPR012944">
    <property type="entry name" value="SusD_RagB_dom"/>
</dbReference>
<evidence type="ECO:0000259" key="6">
    <source>
        <dbReference type="Pfam" id="PF07980"/>
    </source>
</evidence>
<proteinExistence type="inferred from homology"/>
<dbReference type="RefSeq" id="WP_007576124.1">
    <property type="nucleotide sequence ID" value="NZ_BPTS01000002.1"/>
</dbReference>
<dbReference type="HOGENOM" id="CLU_015553_0_1_10"/>
<dbReference type="AlphaFoldDB" id="F8NCT2"/>
<evidence type="ECO:0000256" key="5">
    <source>
        <dbReference type="ARBA" id="ARBA00023237"/>
    </source>
</evidence>
<name>F8NCT2_9BACT</name>
<sequence>MNNSFKYIVLGCVALMVASCNDFLDREPKSDITPKTYFASEADLAAYTINQYTFRSIDPGSYGISTFGDDNNTDNQASMSASSRWAPGTWQVGQDVGDWGSAWNFTRIRQINYFFDQVMPKYNSGQIAGNTTNIRHYIGEAYVIRAYDYFTVLKTIGDAPIVTTAMPDDRQMLIEASKREPSNKVARYILATLDTALTYLSDVGPGGKNRVTKDVAYLLRSRVALYEGTWLKHHKGTAFVPGGSGWPGKAEDVQGFNIDSEISYFLTECMKSAKIVGDKLMGNLVQNTDTKEGFDKNLKELNPYYGMFCNPTMDGYSEVLMWRSYNLDQNVSHNIQMQLIRNGGGSGWTRGLVNSFLMRNGLPIYATGSGYNPDWEKEGIRAMLQDRDSRIQQFTKKDGDVDFYTYDGEESLFDPTWMVRGSSDTKIVTGFAIKKGKYYDPDMEALHHKGNTGSVVFRGTEALLNYMEACYESTGRIDATADKYWRALRTRAKVDPDYNKTIAATNMAEEAKWDWGAYSHGQLVDATLYNIRRERRDEFIGEGMRWDDLRRWRACDQVNGYQIEGLRFWGSIYENTMVNDKGESYLKVDVDGGKGNMSSKEISGDYIRPYQISRKNNNVFDGYHFTPAHYLSPIPQAVFRQTASGDQTDLSTSVVYQNPGWPMVAGKGPTDVK</sequence>
<feature type="domain" description="RagB/SusD" evidence="6">
    <location>
        <begin position="338"/>
        <end position="661"/>
    </location>
</feature>
<dbReference type="eggNOG" id="COG0457">
    <property type="taxonomic scope" value="Bacteria"/>
</dbReference>
<evidence type="ECO:0000256" key="1">
    <source>
        <dbReference type="ARBA" id="ARBA00004442"/>
    </source>
</evidence>